<dbReference type="SFLD" id="SFLDG01140">
    <property type="entry name" value="C2.B:_Phosphomannomutase_and_P"/>
    <property type="match status" value="1"/>
</dbReference>
<dbReference type="InterPro" id="IPR023214">
    <property type="entry name" value="HAD_sf"/>
</dbReference>
<gene>
    <name evidence="1" type="ORF">IV02_15445</name>
</gene>
<dbReference type="InterPro" id="IPR036412">
    <property type="entry name" value="HAD-like_sf"/>
</dbReference>
<dbReference type="InterPro" id="IPR000150">
    <property type="entry name" value="Cof"/>
</dbReference>
<dbReference type="EMBL" id="JPQT01000108">
    <property type="protein sequence ID" value="KFE50818.1"/>
    <property type="molecule type" value="Genomic_DNA"/>
</dbReference>
<dbReference type="PROSITE" id="PS01229">
    <property type="entry name" value="COF_2"/>
    <property type="match status" value="1"/>
</dbReference>
<dbReference type="PANTHER" id="PTHR10000:SF8">
    <property type="entry name" value="HAD SUPERFAMILY HYDROLASE-LIKE, TYPE 3"/>
    <property type="match status" value="1"/>
</dbReference>
<dbReference type="AlphaFoldDB" id="A0A085V5V5"/>
<dbReference type="SFLD" id="SFLDS00003">
    <property type="entry name" value="Haloacid_Dehalogenase"/>
    <property type="match status" value="1"/>
</dbReference>
<dbReference type="GO" id="GO:0000287">
    <property type="term" value="F:magnesium ion binding"/>
    <property type="evidence" value="ECO:0007669"/>
    <property type="project" value="UniProtKB-ARBA"/>
</dbReference>
<reference evidence="1 2" key="1">
    <citation type="submission" date="2014-07" db="EMBL/GenBank/DDBJ databases">
        <title>Draft Genome Sequences of Environmental Pseudomonas syringae strains.</title>
        <authorList>
            <person name="Baltrus D.A."/>
            <person name="Berge O."/>
            <person name="Morris C."/>
        </authorList>
    </citation>
    <scope>NUCLEOTIDE SEQUENCE [LARGE SCALE GENOMIC DNA]</scope>
    <source>
        <strain evidence="1 2">CEB003</strain>
    </source>
</reference>
<name>A0A085V5V5_PSESX</name>
<accession>A0A085V5V5</accession>
<dbReference type="CDD" id="cd07516">
    <property type="entry name" value="HAD_Pase"/>
    <property type="match status" value="1"/>
</dbReference>
<dbReference type="GO" id="GO:0016791">
    <property type="term" value="F:phosphatase activity"/>
    <property type="evidence" value="ECO:0007669"/>
    <property type="project" value="TreeGrafter"/>
</dbReference>
<dbReference type="NCBIfam" id="TIGR01484">
    <property type="entry name" value="HAD-SF-IIB"/>
    <property type="match status" value="1"/>
</dbReference>
<evidence type="ECO:0000313" key="2">
    <source>
        <dbReference type="Proteomes" id="UP000028643"/>
    </source>
</evidence>
<comment type="caution">
    <text evidence="1">The sequence shown here is derived from an EMBL/GenBank/DDBJ whole genome shotgun (WGS) entry which is preliminary data.</text>
</comment>
<evidence type="ECO:0000313" key="1">
    <source>
        <dbReference type="EMBL" id="KFE50818.1"/>
    </source>
</evidence>
<dbReference type="InterPro" id="IPR006379">
    <property type="entry name" value="HAD-SF_hydro_IIB"/>
</dbReference>
<proteinExistence type="predicted"/>
<protein>
    <submittedName>
        <fullName evidence="1">Hydrolase</fullName>
    </submittedName>
</protein>
<organism evidence="1 2">
    <name type="scientific">Pseudomonas syringae</name>
    <dbReference type="NCBI Taxonomy" id="317"/>
    <lineage>
        <taxon>Bacteria</taxon>
        <taxon>Pseudomonadati</taxon>
        <taxon>Pseudomonadota</taxon>
        <taxon>Gammaproteobacteria</taxon>
        <taxon>Pseudomonadales</taxon>
        <taxon>Pseudomonadaceae</taxon>
        <taxon>Pseudomonas</taxon>
    </lineage>
</organism>
<dbReference type="Gene3D" id="3.30.1240.10">
    <property type="match status" value="1"/>
</dbReference>
<dbReference type="PATRIC" id="fig|317.174.peg.3156"/>
<dbReference type="PANTHER" id="PTHR10000">
    <property type="entry name" value="PHOSPHOSERINE PHOSPHATASE"/>
    <property type="match status" value="1"/>
</dbReference>
<sequence>MSERTERPIKFLLSDIDGTLLRPDHSLSQANIDAVARLRAAGILFTVASSRPPRAMRQQIEALGIDLPSVAFNGGNIINPDGSVLKAYRIAEEAARTCINLFADYPVSLWVFADDQWLLIDPAGDYVDHERTTLGYEPVQVESFEPYIGRVDKIVAASKDFELLKRLESQLNPLIAGLALAARSQLYYLDVTALDANKGKALLTLAELFGIEPVQTAAIGDGGNDVAMFHQAGLSIAMGQGEESVRREADHVTGSNLEDGVAAAIERYILPR</sequence>
<keyword evidence="1" id="KW-0378">Hydrolase</keyword>
<dbReference type="Gene3D" id="3.40.50.1000">
    <property type="entry name" value="HAD superfamily/HAD-like"/>
    <property type="match status" value="1"/>
</dbReference>
<dbReference type="NCBIfam" id="TIGR00099">
    <property type="entry name" value="Cof-subfamily"/>
    <property type="match status" value="1"/>
</dbReference>
<dbReference type="GO" id="GO:0005829">
    <property type="term" value="C:cytosol"/>
    <property type="evidence" value="ECO:0007669"/>
    <property type="project" value="TreeGrafter"/>
</dbReference>
<dbReference type="Pfam" id="PF08282">
    <property type="entry name" value="Hydrolase_3"/>
    <property type="match status" value="1"/>
</dbReference>
<dbReference type="SUPFAM" id="SSF56784">
    <property type="entry name" value="HAD-like"/>
    <property type="match status" value="1"/>
</dbReference>
<dbReference type="Proteomes" id="UP000028643">
    <property type="component" value="Unassembled WGS sequence"/>
</dbReference>
<dbReference type="RefSeq" id="WP_020293885.1">
    <property type="nucleotide sequence ID" value="NZ_JPQT01000108.1"/>
</dbReference>